<dbReference type="InterPro" id="IPR006710">
    <property type="entry name" value="Glyco_hydro_43"/>
</dbReference>
<evidence type="ECO:0000256" key="2">
    <source>
        <dbReference type="ARBA" id="ARBA00022651"/>
    </source>
</evidence>
<dbReference type="SUPFAM" id="SSF75005">
    <property type="entry name" value="Arabinanase/levansucrase/invertase"/>
    <property type="match status" value="1"/>
</dbReference>
<keyword evidence="3 6" id="KW-0378">Hydrolase</keyword>
<evidence type="ECO:0000256" key="6">
    <source>
        <dbReference type="RuleBase" id="RU361187"/>
    </source>
</evidence>
<accession>A0ABP3PRM9</accession>
<sequence>MKIKSAIAVAALISTAVPASAQATAAQPHGNPIIPHIFVADPSAHVWPKDPDTVWVYTSTDQPGTNSYDTMRDYHAFSTKDLVNWVDHGRILSVDNVPWAASHAWAPDAVYYGGKYYLLYPMKEKTLGVFMVGLGVSDRPEGPFQDTGYIKGSEWGQDPALFVDDNGQPYLYWGHDFLIYGAKLSKDLRSVIAGSTINLTSQLADAFEAPWLNKINGKYYLSYAGLHDRQWPEALYYAVADNPLGPYTSKGVYLPAFGPQTNTIHGAIIPFKGEWISFYHGTWSSAGNSENRSVMADYLTIRPDGIWAPIVPTVSGVTGGKNIQTSIWLEAESGVAAGGRLTATSVESKTAGYSGRGYVTGFPVKPGHDAAFYAIQNECNNCVKRASVGSVQVLAQVAFDQDYRLKVRYAADQDTRLHILVNTTELKRIAPSGGSIVAKATAGKFEVYDLGVIHLHAGDNTVELRTRDNMEIKIDAFELSPQYNR</sequence>
<organism evidence="8 9">
    <name type="scientific">Rhizomicrobium electricum</name>
    <dbReference type="NCBI Taxonomy" id="480070"/>
    <lineage>
        <taxon>Bacteria</taxon>
        <taxon>Pseudomonadati</taxon>
        <taxon>Pseudomonadota</taxon>
        <taxon>Alphaproteobacteria</taxon>
        <taxon>Micropepsales</taxon>
        <taxon>Micropepsaceae</taxon>
        <taxon>Rhizomicrobium</taxon>
    </lineage>
</organism>
<dbReference type="PANTHER" id="PTHR43772">
    <property type="entry name" value="ENDO-1,4-BETA-XYLANASE"/>
    <property type="match status" value="1"/>
</dbReference>
<keyword evidence="5 6" id="KW-0326">Glycosidase</keyword>
<gene>
    <name evidence="8" type="ORF">GCM10008942_22950</name>
</gene>
<comment type="caution">
    <text evidence="8">The sequence shown here is derived from an EMBL/GenBank/DDBJ whole genome shotgun (WGS) entry which is preliminary data.</text>
</comment>
<evidence type="ECO:0000256" key="7">
    <source>
        <dbReference type="SAM" id="SignalP"/>
    </source>
</evidence>
<feature type="chain" id="PRO_5047515322" evidence="7">
    <location>
        <begin position="22"/>
        <end position="485"/>
    </location>
</feature>
<dbReference type="Proteomes" id="UP001499951">
    <property type="component" value="Unassembled WGS sequence"/>
</dbReference>
<evidence type="ECO:0000256" key="4">
    <source>
        <dbReference type="ARBA" id="ARBA00023277"/>
    </source>
</evidence>
<evidence type="ECO:0000256" key="3">
    <source>
        <dbReference type="ARBA" id="ARBA00022801"/>
    </source>
</evidence>
<name>A0ABP3PRM9_9PROT</name>
<keyword evidence="2" id="KW-0624">Polysaccharide degradation</keyword>
<evidence type="ECO:0000313" key="8">
    <source>
        <dbReference type="EMBL" id="GAA0573642.1"/>
    </source>
</evidence>
<dbReference type="CDD" id="cd08990">
    <property type="entry name" value="GH43_AXH_like"/>
    <property type="match status" value="1"/>
</dbReference>
<evidence type="ECO:0000313" key="9">
    <source>
        <dbReference type="Proteomes" id="UP001499951"/>
    </source>
</evidence>
<proteinExistence type="inferred from homology"/>
<keyword evidence="7" id="KW-0732">Signal</keyword>
<dbReference type="Gene3D" id="2.60.120.260">
    <property type="entry name" value="Galactose-binding domain-like"/>
    <property type="match status" value="1"/>
</dbReference>
<evidence type="ECO:0000256" key="1">
    <source>
        <dbReference type="ARBA" id="ARBA00009865"/>
    </source>
</evidence>
<dbReference type="InterPro" id="IPR023296">
    <property type="entry name" value="Glyco_hydro_beta-prop_sf"/>
</dbReference>
<evidence type="ECO:0000256" key="5">
    <source>
        <dbReference type="ARBA" id="ARBA00023295"/>
    </source>
</evidence>
<feature type="signal peptide" evidence="7">
    <location>
        <begin position="1"/>
        <end position="21"/>
    </location>
</feature>
<comment type="similarity">
    <text evidence="1 6">Belongs to the glycosyl hydrolase 43 family.</text>
</comment>
<dbReference type="EMBL" id="BAAADD010000005">
    <property type="protein sequence ID" value="GAA0573642.1"/>
    <property type="molecule type" value="Genomic_DNA"/>
</dbReference>
<keyword evidence="9" id="KW-1185">Reference proteome</keyword>
<protein>
    <submittedName>
        <fullName evidence="8">Uncharacterized protein</fullName>
    </submittedName>
</protein>
<dbReference type="RefSeq" id="WP_166934654.1">
    <property type="nucleotide sequence ID" value="NZ_BAAADD010000005.1"/>
</dbReference>
<keyword evidence="4" id="KW-0119">Carbohydrate metabolism</keyword>
<dbReference type="InterPro" id="IPR052176">
    <property type="entry name" value="Glycosyl_Hydrlase_43_Enz"/>
</dbReference>
<reference evidence="9" key="1">
    <citation type="journal article" date="2019" name="Int. J. Syst. Evol. Microbiol.">
        <title>The Global Catalogue of Microorganisms (GCM) 10K type strain sequencing project: providing services to taxonomists for standard genome sequencing and annotation.</title>
        <authorList>
            <consortium name="The Broad Institute Genomics Platform"/>
            <consortium name="The Broad Institute Genome Sequencing Center for Infectious Disease"/>
            <person name="Wu L."/>
            <person name="Ma J."/>
        </authorList>
    </citation>
    <scope>NUCLEOTIDE SEQUENCE [LARGE SCALE GENOMIC DNA]</scope>
    <source>
        <strain evidence="9">JCM 15089</strain>
    </source>
</reference>
<keyword evidence="2" id="KW-0858">Xylan degradation</keyword>
<dbReference type="Pfam" id="PF04616">
    <property type="entry name" value="Glyco_hydro_43"/>
    <property type="match status" value="1"/>
</dbReference>
<dbReference type="Gene3D" id="2.115.10.20">
    <property type="entry name" value="Glycosyl hydrolase domain, family 43"/>
    <property type="match status" value="1"/>
</dbReference>
<dbReference type="PANTHER" id="PTHR43772:SF2">
    <property type="entry name" value="PUTATIVE (AFU_ORTHOLOGUE AFUA_2G04480)-RELATED"/>
    <property type="match status" value="1"/>
</dbReference>